<gene>
    <name evidence="1" type="ORF">IWT25_00462</name>
</gene>
<dbReference type="Pfam" id="PF04245">
    <property type="entry name" value="NA37"/>
    <property type="match status" value="1"/>
</dbReference>
<comment type="caution">
    <text evidence="1">The sequence shown here is derived from an EMBL/GenBank/DDBJ whole genome shotgun (WGS) entry which is preliminary data.</text>
</comment>
<dbReference type="InterPro" id="IPR007358">
    <property type="entry name" value="Nucleoid_associated_NdpA"/>
</dbReference>
<dbReference type="AlphaFoldDB" id="A0A1Z5ITV8"/>
<dbReference type="EMBL" id="BCMI01000003">
    <property type="protein sequence ID" value="GAX05159.1"/>
    <property type="molecule type" value="Genomic_DNA"/>
</dbReference>
<evidence type="ECO:0000313" key="2">
    <source>
        <dbReference type="Proteomes" id="UP000198414"/>
    </source>
</evidence>
<dbReference type="OrthoDB" id="3171075at2"/>
<reference evidence="1 2" key="1">
    <citation type="submission" date="2015-11" db="EMBL/GenBank/DDBJ databases">
        <title>Draft genome sequences of new species of the genus Lactobacillus isolated from orchardgrass silage.</title>
        <authorList>
            <person name="Tohno M."/>
            <person name="Tanizawa Y."/>
            <person name="Arita M."/>
        </authorList>
    </citation>
    <scope>NUCLEOTIDE SEQUENCE [LARGE SCALE GENOMIC DNA]</scope>
    <source>
        <strain evidence="1 2">IWT25</strain>
    </source>
</reference>
<evidence type="ECO:0000313" key="1">
    <source>
        <dbReference type="EMBL" id="GAX05159.1"/>
    </source>
</evidence>
<name>A0A1Z5ITV8_9LACO</name>
<evidence type="ECO:0008006" key="3">
    <source>
        <dbReference type="Google" id="ProtNLM"/>
    </source>
</evidence>
<organism evidence="1 2">
    <name type="scientific">Secundilactobacillus pentosiphilus</name>
    <dbReference type="NCBI Taxonomy" id="1714682"/>
    <lineage>
        <taxon>Bacteria</taxon>
        <taxon>Bacillati</taxon>
        <taxon>Bacillota</taxon>
        <taxon>Bacilli</taxon>
        <taxon>Lactobacillales</taxon>
        <taxon>Lactobacillaceae</taxon>
        <taxon>Secundilactobacillus</taxon>
    </lineage>
</organism>
<sequence>MKILDLVVHVLDKESGNVVLSHKGIAHDNVLSNQYFEKMFSKFLKTNYDEVPLRESLVLTNYLRQKESFLNMTTEIAMLYFDLVKKINKIPSGDLLFFRVLDEKLGESFGMFKLDYNTGYTHEISYNNDVLVNNIIRNNSILPSPSQNVKEGFIVSGDVVKIKEKNYQYEGGKWSLSSNLLKISNSTKSLEKIRMVEKAINETATNYAERDILTKPIAEKAVYESIKMDSTIDPEYVADSVFDGNEQAKEKFSKTLEEKGISGGVKVPNPQFFEKKYGKQKIKLGNGIEIVVPVDLLKNKDFIEFRTNHDGTMSVLVKNIDGLNL</sequence>
<dbReference type="RefSeq" id="WP_089120513.1">
    <property type="nucleotide sequence ID" value="NZ_BCMI01000003.1"/>
</dbReference>
<accession>A0A1Z5ITV8</accession>
<protein>
    <recommendedName>
        <fullName evidence="3">Nucleoid-associated protein</fullName>
    </recommendedName>
</protein>
<proteinExistence type="predicted"/>
<dbReference type="Proteomes" id="UP000198414">
    <property type="component" value="Unassembled WGS sequence"/>
</dbReference>
<dbReference type="GO" id="GO:0009295">
    <property type="term" value="C:nucleoid"/>
    <property type="evidence" value="ECO:0007669"/>
    <property type="project" value="InterPro"/>
</dbReference>